<feature type="compositionally biased region" description="Gly residues" evidence="1">
    <location>
        <begin position="1"/>
        <end position="11"/>
    </location>
</feature>
<accession>A0A6P7R6J7</accession>
<evidence type="ECO:0000256" key="1">
    <source>
        <dbReference type="SAM" id="MobiDB-lite"/>
    </source>
</evidence>
<proteinExistence type="predicted"/>
<dbReference type="GeneID" id="115031108"/>
<dbReference type="AlphaFoldDB" id="A0A6P7R6J7"/>
<dbReference type="RefSeq" id="XP_029333201.1">
    <property type="nucleotide sequence ID" value="XM_029477341.1"/>
</dbReference>
<gene>
    <name evidence="3" type="primary">LOC115031108</name>
</gene>
<dbReference type="Proteomes" id="UP000515126">
    <property type="component" value="Chromosome 5"/>
</dbReference>
<dbReference type="KEGG" id="mcal:115031108"/>
<protein>
    <submittedName>
        <fullName evidence="3">Glycine-rich RNA-binding protein 7-like</fullName>
    </submittedName>
</protein>
<evidence type="ECO:0000313" key="3">
    <source>
        <dbReference type="RefSeq" id="XP_029333201.1"/>
    </source>
</evidence>
<name>A0A6P7R6J7_MUSCR</name>
<feature type="region of interest" description="Disordered" evidence="1">
    <location>
        <begin position="1"/>
        <end position="62"/>
    </location>
</feature>
<organism evidence="2 3">
    <name type="scientific">Mus caroli</name>
    <name type="common">Ryukyu mouse</name>
    <name type="synonym">Ricefield mouse</name>
    <dbReference type="NCBI Taxonomy" id="10089"/>
    <lineage>
        <taxon>Eukaryota</taxon>
        <taxon>Metazoa</taxon>
        <taxon>Chordata</taxon>
        <taxon>Craniata</taxon>
        <taxon>Vertebrata</taxon>
        <taxon>Euteleostomi</taxon>
        <taxon>Mammalia</taxon>
        <taxon>Eutheria</taxon>
        <taxon>Euarchontoglires</taxon>
        <taxon>Glires</taxon>
        <taxon>Rodentia</taxon>
        <taxon>Myomorpha</taxon>
        <taxon>Muroidea</taxon>
        <taxon>Muridae</taxon>
        <taxon>Murinae</taxon>
        <taxon>Mus</taxon>
        <taxon>Mus</taxon>
    </lineage>
</organism>
<reference evidence="3" key="1">
    <citation type="submission" date="2025-08" db="UniProtKB">
        <authorList>
            <consortium name="RefSeq"/>
        </authorList>
    </citation>
    <scope>IDENTIFICATION</scope>
</reference>
<evidence type="ECO:0000313" key="2">
    <source>
        <dbReference type="Proteomes" id="UP000515126"/>
    </source>
</evidence>
<sequence length="87" mass="8872">MRKCGRWGGEGSVEAVEAGAPSGLGSRRSGRVGGGGDSGDGGSRRQSGGMSTGRGGGHMKRPLLQIPSWKNWIQCLNVPYGGAGCRI</sequence>
<keyword evidence="2" id="KW-1185">Reference proteome</keyword>
<feature type="compositionally biased region" description="Low complexity" evidence="1">
    <location>
        <begin position="12"/>
        <end position="27"/>
    </location>
</feature>
<feature type="compositionally biased region" description="Gly residues" evidence="1">
    <location>
        <begin position="31"/>
        <end position="41"/>
    </location>
</feature>